<dbReference type="EMBL" id="LFBV01000001">
    <property type="protein sequence ID" value="OKH96792.1"/>
    <property type="molecule type" value="Genomic_DNA"/>
</dbReference>
<evidence type="ECO:0000256" key="6">
    <source>
        <dbReference type="SAM" id="Phobius"/>
    </source>
</evidence>
<dbReference type="InterPro" id="IPR003838">
    <property type="entry name" value="ABC3_permease_C"/>
</dbReference>
<feature type="domain" description="ABC3 transporter permease C-terminal" evidence="7">
    <location>
        <begin position="647"/>
        <end position="752"/>
    </location>
</feature>
<dbReference type="Pfam" id="PF02687">
    <property type="entry name" value="FtsX"/>
    <property type="match status" value="2"/>
</dbReference>
<keyword evidence="5 6" id="KW-0472">Membrane</keyword>
<feature type="transmembrane region" description="Helical" evidence="6">
    <location>
        <begin position="406"/>
        <end position="427"/>
    </location>
</feature>
<dbReference type="Proteomes" id="UP000186455">
    <property type="component" value="Unassembled WGS sequence"/>
</dbReference>
<name>A0A1Q4VG57_9ACTN</name>
<feature type="transmembrane region" description="Helical" evidence="6">
    <location>
        <begin position="731"/>
        <end position="754"/>
    </location>
</feature>
<dbReference type="PANTHER" id="PTHR30287">
    <property type="entry name" value="MEMBRANE COMPONENT OF PREDICTED ABC SUPERFAMILY METABOLITE UPTAKE TRANSPORTER"/>
    <property type="match status" value="1"/>
</dbReference>
<feature type="transmembrane region" description="Helical" evidence="6">
    <location>
        <begin position="642"/>
        <end position="661"/>
    </location>
</feature>
<dbReference type="GO" id="GO:0005886">
    <property type="term" value="C:plasma membrane"/>
    <property type="evidence" value="ECO:0007669"/>
    <property type="project" value="UniProtKB-SubCell"/>
</dbReference>
<dbReference type="PANTHER" id="PTHR30287:SF2">
    <property type="entry name" value="BLL1001 PROTEIN"/>
    <property type="match status" value="1"/>
</dbReference>
<evidence type="ECO:0000256" key="1">
    <source>
        <dbReference type="ARBA" id="ARBA00004651"/>
    </source>
</evidence>
<evidence type="ECO:0000256" key="4">
    <source>
        <dbReference type="ARBA" id="ARBA00022989"/>
    </source>
</evidence>
<dbReference type="InterPro" id="IPR038766">
    <property type="entry name" value="Membrane_comp_ABC_pdt"/>
</dbReference>
<evidence type="ECO:0000313" key="9">
    <source>
        <dbReference type="Proteomes" id="UP000186455"/>
    </source>
</evidence>
<feature type="transmembrane region" description="Helical" evidence="6">
    <location>
        <begin position="690"/>
        <end position="719"/>
    </location>
</feature>
<evidence type="ECO:0000259" key="7">
    <source>
        <dbReference type="Pfam" id="PF02687"/>
    </source>
</evidence>
<accession>A0A1Q4VG57</accession>
<evidence type="ECO:0000256" key="3">
    <source>
        <dbReference type="ARBA" id="ARBA00022692"/>
    </source>
</evidence>
<dbReference type="STRING" id="1048205.AB852_06580"/>
<feature type="domain" description="ABC3 transporter permease C-terminal" evidence="7">
    <location>
        <begin position="194"/>
        <end position="307"/>
    </location>
</feature>
<evidence type="ECO:0000256" key="5">
    <source>
        <dbReference type="ARBA" id="ARBA00023136"/>
    </source>
</evidence>
<feature type="transmembrane region" description="Helical" evidence="6">
    <location>
        <begin position="243"/>
        <end position="265"/>
    </location>
</feature>
<feature type="transmembrane region" description="Helical" evidence="6">
    <location>
        <begin position="357"/>
        <end position="378"/>
    </location>
</feature>
<keyword evidence="3 6" id="KW-0812">Transmembrane</keyword>
<evidence type="ECO:0000313" key="8">
    <source>
        <dbReference type="EMBL" id="OKH96792.1"/>
    </source>
</evidence>
<proteinExistence type="predicted"/>
<gene>
    <name evidence="8" type="ORF">AB852_06580</name>
</gene>
<comment type="subcellular location">
    <subcellularLocation>
        <location evidence="1">Cell membrane</location>
        <topology evidence="1">Multi-pass membrane protein</topology>
    </subcellularLocation>
</comment>
<feature type="transmembrane region" description="Helical" evidence="6">
    <location>
        <begin position="285"/>
        <end position="306"/>
    </location>
</feature>
<feature type="transmembrane region" description="Helical" evidence="6">
    <location>
        <begin position="187"/>
        <end position="211"/>
    </location>
</feature>
<reference evidence="8 9" key="1">
    <citation type="submission" date="2015-06" db="EMBL/GenBank/DDBJ databases">
        <title>Cloning and characterization of the uncialamcin biosynthetic gene cluster.</title>
        <authorList>
            <person name="Yan X."/>
            <person name="Huang T."/>
            <person name="Ge H."/>
            <person name="Shen B."/>
        </authorList>
    </citation>
    <scope>NUCLEOTIDE SEQUENCE [LARGE SCALE GENOMIC DNA]</scope>
    <source>
        <strain evidence="8 9">DCA2648</strain>
    </source>
</reference>
<comment type="caution">
    <text evidence="8">The sequence shown here is derived from an EMBL/GenBank/DDBJ whole genome shotgun (WGS) entry which is preliminary data.</text>
</comment>
<dbReference type="AlphaFoldDB" id="A0A1Q4VG57"/>
<evidence type="ECO:0000256" key="2">
    <source>
        <dbReference type="ARBA" id="ARBA00022475"/>
    </source>
</evidence>
<keyword evidence="9" id="KW-1185">Reference proteome</keyword>
<keyword evidence="4 6" id="KW-1133">Transmembrane helix</keyword>
<feature type="transmembrane region" description="Helical" evidence="6">
    <location>
        <begin position="327"/>
        <end position="345"/>
    </location>
</feature>
<keyword evidence="2" id="KW-1003">Cell membrane</keyword>
<organism evidence="8 9">
    <name type="scientific">Streptomyces uncialis</name>
    <dbReference type="NCBI Taxonomy" id="1048205"/>
    <lineage>
        <taxon>Bacteria</taxon>
        <taxon>Bacillati</taxon>
        <taxon>Actinomycetota</taxon>
        <taxon>Actinomycetes</taxon>
        <taxon>Kitasatosporales</taxon>
        <taxon>Streptomycetaceae</taxon>
        <taxon>Streptomyces</taxon>
    </lineage>
</organism>
<protein>
    <submittedName>
        <fullName evidence="8">Membrane protein</fullName>
    </submittedName>
</protein>
<sequence>MGVKFAFTGGRESWVRTLLTAIGVGLGAAMLLLTTSVPEALAERTARGDARLDTSYSGKPLAKADNTLLTAPADTSFRDRDVRGRLLKAEGPRAPLPPGLGAFPAVGEMHVSPALRELLASPDGKLLKDRLPYRISGTVADEGLIGPAELLYYAGSGELDGLTADESLATRIDSFGAKTLKEPLDPILMLLVVIILVVLLMPVMVFIATAVRFGGERRDRRLAALRLVGSDARMTRRIAAGETVAGALLGLLFGVGMFLAGRQLAERVTVERISVFPEDLSPTPALVALVLVSVPVAAVAVTLFALRGVVIEPLGVVRTSAPKPRKLWWRLLVPFLGLLMLVPMFGQGSEGGFFNTYLVVGGTVLLLVGITALLPWAVEALVGRLGAGPVAWQLAVRRLQLSSGNAARMVNGIAVAVAGAVALQMLFAGIEDDYTIPGQGPVRAQMDVYLPESVSVSDAERKLSGTTGVERTVAMAMGWAGGHRKDSDSSVPITVGGCEVLREVAKLPSCRDGDTFLIDSATDSGKRTKKLADRGGTLYLDPSSEMFKGAEAPWRLPGRLTKAEPAPDPTGYSRDGFLVTPGAFPDDTAGALHPRVFIQIDEDQPDAYEYARTATAQLSPFASPSTYNAPQRAEPFENIRTGLSIGASCVLMLIGASLLISQIEQLRERKKLLSVLVAFGTRRRTLAWSVLWQAAVPIALGLVLAVIVGLGLGAVLLTMTRESIRVDWDSLWAMTGIAAGVVFLVTALSMPALFRLMRPEGLRTE</sequence>